<dbReference type="InterPro" id="IPR036388">
    <property type="entry name" value="WH-like_DNA-bd_sf"/>
</dbReference>
<dbReference type="InterPro" id="IPR000847">
    <property type="entry name" value="LysR_HTH_N"/>
</dbReference>
<sequence length="127" mass="14383">MEILERIHLAIIREVERQGSLTAAAAQLNLTQSALSHAIAKLEDQIGVKIWRREGRSLQPTQPGEFLLSVANRLLPQFAHAEERLRQFAKGERGTLRIGMECHPCYQWLLKIVAPYLDNCKRCPAAL</sequence>
<evidence type="ECO:0000256" key="3">
    <source>
        <dbReference type="ARBA" id="ARBA00023163"/>
    </source>
</evidence>
<accession>A0ABQ6A892</accession>
<dbReference type="InterPro" id="IPR036390">
    <property type="entry name" value="WH_DNA-bd_sf"/>
</dbReference>
<evidence type="ECO:0000313" key="5">
    <source>
        <dbReference type="EMBL" id="GLR67081.1"/>
    </source>
</evidence>
<name>A0ABQ6A892_9PROT</name>
<comment type="similarity">
    <text evidence="1">Belongs to the LysR transcriptional regulatory family.</text>
</comment>
<dbReference type="Gene3D" id="3.40.190.10">
    <property type="entry name" value="Periplasmic binding protein-like II"/>
    <property type="match status" value="1"/>
</dbReference>
<evidence type="ECO:0000256" key="2">
    <source>
        <dbReference type="ARBA" id="ARBA00023015"/>
    </source>
</evidence>
<feature type="domain" description="HTH lysR-type" evidence="4">
    <location>
        <begin position="1"/>
        <end position="61"/>
    </location>
</feature>
<reference evidence="6" key="1">
    <citation type="journal article" date="2019" name="Int. J. Syst. Evol. Microbiol.">
        <title>The Global Catalogue of Microorganisms (GCM) 10K type strain sequencing project: providing services to taxonomists for standard genome sequencing and annotation.</title>
        <authorList>
            <consortium name="The Broad Institute Genomics Platform"/>
            <consortium name="The Broad Institute Genome Sequencing Center for Infectious Disease"/>
            <person name="Wu L."/>
            <person name="Ma J."/>
        </authorList>
    </citation>
    <scope>NUCLEOTIDE SEQUENCE [LARGE SCALE GENOMIC DNA]</scope>
    <source>
        <strain evidence="6">NBRC 112502</strain>
    </source>
</reference>
<dbReference type="PRINTS" id="PR00039">
    <property type="entry name" value="HTHLYSR"/>
</dbReference>
<organism evidence="5 6">
    <name type="scientific">Acidocella aquatica</name>
    <dbReference type="NCBI Taxonomy" id="1922313"/>
    <lineage>
        <taxon>Bacteria</taxon>
        <taxon>Pseudomonadati</taxon>
        <taxon>Pseudomonadota</taxon>
        <taxon>Alphaproteobacteria</taxon>
        <taxon>Acetobacterales</taxon>
        <taxon>Acidocellaceae</taxon>
        <taxon>Acidocella</taxon>
    </lineage>
</organism>
<dbReference type="SUPFAM" id="SSF46785">
    <property type="entry name" value="Winged helix' DNA-binding domain"/>
    <property type="match status" value="1"/>
</dbReference>
<keyword evidence="2" id="KW-0805">Transcription regulation</keyword>
<evidence type="ECO:0000256" key="1">
    <source>
        <dbReference type="ARBA" id="ARBA00009437"/>
    </source>
</evidence>
<dbReference type="EMBL" id="BSOS01000052">
    <property type="protein sequence ID" value="GLR67081.1"/>
    <property type="molecule type" value="Genomic_DNA"/>
</dbReference>
<evidence type="ECO:0000259" key="4">
    <source>
        <dbReference type="PROSITE" id="PS50931"/>
    </source>
</evidence>
<protein>
    <recommendedName>
        <fullName evidence="4">HTH lysR-type domain-containing protein</fullName>
    </recommendedName>
</protein>
<gene>
    <name evidence="5" type="ORF">GCM10010909_17620</name>
</gene>
<keyword evidence="6" id="KW-1185">Reference proteome</keyword>
<dbReference type="PANTHER" id="PTHR30126:SF25">
    <property type="entry name" value="HTH-TYPE TRANSCRIPTIONAL REGULATOR METR"/>
    <property type="match status" value="1"/>
</dbReference>
<dbReference type="Pfam" id="PF00126">
    <property type="entry name" value="HTH_1"/>
    <property type="match status" value="1"/>
</dbReference>
<dbReference type="Proteomes" id="UP001156641">
    <property type="component" value="Unassembled WGS sequence"/>
</dbReference>
<dbReference type="Gene3D" id="1.10.10.10">
    <property type="entry name" value="Winged helix-like DNA-binding domain superfamily/Winged helix DNA-binding domain"/>
    <property type="match status" value="1"/>
</dbReference>
<keyword evidence="3" id="KW-0804">Transcription</keyword>
<evidence type="ECO:0000313" key="6">
    <source>
        <dbReference type="Proteomes" id="UP001156641"/>
    </source>
</evidence>
<comment type="caution">
    <text evidence="5">The sequence shown here is derived from an EMBL/GenBank/DDBJ whole genome shotgun (WGS) entry which is preliminary data.</text>
</comment>
<dbReference type="PANTHER" id="PTHR30126">
    <property type="entry name" value="HTH-TYPE TRANSCRIPTIONAL REGULATOR"/>
    <property type="match status" value="1"/>
</dbReference>
<proteinExistence type="inferred from homology"/>
<dbReference type="PROSITE" id="PS50931">
    <property type="entry name" value="HTH_LYSR"/>
    <property type="match status" value="1"/>
</dbReference>